<keyword evidence="4" id="KW-0547">Nucleotide-binding</keyword>
<dbReference type="GO" id="GO:0004386">
    <property type="term" value="F:helicase activity"/>
    <property type="evidence" value="ECO:0007669"/>
    <property type="project" value="UniProtKB-KW"/>
</dbReference>
<keyword evidence="4" id="KW-0347">Helicase</keyword>
<dbReference type="Pfam" id="PF00271">
    <property type="entry name" value="Helicase_C"/>
    <property type="match status" value="1"/>
</dbReference>
<dbReference type="PANTHER" id="PTHR33418:SF1">
    <property type="entry name" value="HELICASE-ASSOCIATED DOMAIN-CONTAINING PROTEIN"/>
    <property type="match status" value="1"/>
</dbReference>
<dbReference type="SMART" id="SM00490">
    <property type="entry name" value="HELICc"/>
    <property type="match status" value="1"/>
</dbReference>
<feature type="domain" description="Helicase ATP-binding" evidence="2">
    <location>
        <begin position="17"/>
        <end position="159"/>
    </location>
</feature>
<dbReference type="HOGENOM" id="CLU_007827_0_0_9"/>
<dbReference type="EMBL" id="CP002404">
    <property type="protein sequence ID" value="ADU24057.1"/>
    <property type="molecule type" value="Genomic_DNA"/>
</dbReference>
<name>E6UK61_RUMA7</name>
<dbReference type="SUPFAM" id="SSF52540">
    <property type="entry name" value="P-loop containing nucleoside triphosphate hydrolases"/>
    <property type="match status" value="1"/>
</dbReference>
<organism evidence="4 5">
    <name type="scientific">Ruminococcus albus (strain ATCC 27210 / DSM 20455 / JCM 14654 / NCDO 2250 / 7)</name>
    <dbReference type="NCBI Taxonomy" id="697329"/>
    <lineage>
        <taxon>Bacteria</taxon>
        <taxon>Bacillati</taxon>
        <taxon>Bacillota</taxon>
        <taxon>Clostridia</taxon>
        <taxon>Eubacteriales</taxon>
        <taxon>Oscillospiraceae</taxon>
        <taxon>Ruminococcus</taxon>
    </lineage>
</organism>
<keyword evidence="4" id="KW-0614">Plasmid</keyword>
<proteinExistence type="predicted"/>
<evidence type="ECO:0000256" key="1">
    <source>
        <dbReference type="SAM" id="Coils"/>
    </source>
</evidence>
<dbReference type="Gene3D" id="3.40.50.300">
    <property type="entry name" value="P-loop containing nucleotide triphosphate hydrolases"/>
    <property type="match status" value="2"/>
</dbReference>
<dbReference type="Gene3D" id="6.10.140.530">
    <property type="match status" value="8"/>
</dbReference>
<dbReference type="InterPro" id="IPR001650">
    <property type="entry name" value="Helicase_C-like"/>
</dbReference>
<dbReference type="InterPro" id="IPR014001">
    <property type="entry name" value="Helicase_ATP-bd"/>
</dbReference>
<dbReference type="OrthoDB" id="9802848at2"/>
<accession>E6UK61</accession>
<evidence type="ECO:0000259" key="2">
    <source>
        <dbReference type="PROSITE" id="PS51192"/>
    </source>
</evidence>
<dbReference type="Pfam" id="PF03457">
    <property type="entry name" value="HA"/>
    <property type="match status" value="8"/>
</dbReference>
<feature type="coiled-coil region" evidence="1">
    <location>
        <begin position="184"/>
        <end position="227"/>
    </location>
</feature>
<dbReference type="eggNOG" id="COG1061">
    <property type="taxonomic scope" value="Bacteria"/>
</dbReference>
<keyword evidence="4" id="KW-0067">ATP-binding</keyword>
<dbReference type="RefSeq" id="WP_013483606.1">
    <property type="nucleotide sequence ID" value="NC_014824.1"/>
</dbReference>
<protein>
    <submittedName>
        <fullName evidence="4">Helicase domain protein</fullName>
    </submittedName>
</protein>
<feature type="domain" description="Helicase C-terminal" evidence="3">
    <location>
        <begin position="226"/>
        <end position="392"/>
    </location>
</feature>
<evidence type="ECO:0000313" key="4">
    <source>
        <dbReference type="EMBL" id="ADU24057.1"/>
    </source>
</evidence>
<dbReference type="PROSITE" id="PS51192">
    <property type="entry name" value="HELICASE_ATP_BIND_1"/>
    <property type="match status" value="1"/>
</dbReference>
<dbReference type="GO" id="GO:0005524">
    <property type="term" value="F:ATP binding"/>
    <property type="evidence" value="ECO:0007669"/>
    <property type="project" value="InterPro"/>
</dbReference>
<evidence type="ECO:0000259" key="3">
    <source>
        <dbReference type="PROSITE" id="PS51194"/>
    </source>
</evidence>
<geneLocation type="plasmid" evidence="4 5">
    <name>pRUMAL01</name>
</geneLocation>
<evidence type="ECO:0000313" key="5">
    <source>
        <dbReference type="Proteomes" id="UP000006919"/>
    </source>
</evidence>
<dbReference type="Pfam" id="PF04851">
    <property type="entry name" value="ResIII"/>
    <property type="match status" value="1"/>
</dbReference>
<dbReference type="GO" id="GO:0003677">
    <property type="term" value="F:DNA binding"/>
    <property type="evidence" value="ECO:0007669"/>
    <property type="project" value="InterPro"/>
</dbReference>
<dbReference type="InterPro" id="IPR027417">
    <property type="entry name" value="P-loop_NTPase"/>
</dbReference>
<dbReference type="KEGG" id="ral:Rumal_3617"/>
<sequence>MAMQLFEHNKTAYGAAVRMLSERGKAAVIHPTGTGKSFIGFKLCEDNPDKTICWLSPSRYIYQTQLENLAETSDGYQPENVKFYTYAKLMNVSAEEIADIQPDYIILDEFHRCGAELWGAGVDAVLRAYPDVPVLGLSATAIRYLDNQRDMTDELFDGNVASEMTLGEAIVRGILAPPKYILSIFSYQQDLEKYEKRVRTAKSKATRDEAEKILEALRRALDKAVNLDTLFDKHMSDRNGKYIVFCANLEHMQDMMEKAKAWFKKVDKKPHIYSVYSDDPTASKSFADFKADNDEKHLKLLYCIDALNEGVHVPDVSGVILLRPTISPIIYKQQIGRALSASKSRNPVIFDIVNNIENLYSIDAIEEEMKVAIQYYRSHGGEGFVVNETFELIDKVADCKSLFDELEGTLSASWDIMFDQAKKYYDENGNIDVPKRYFTPEGYSLGVWILTQRRVYNGNINGVLTQVQIDKLNSLGMRWESAQDVAWEKYFATAEMYYKKHGDLVPPAKFVDENNVDLGRWLAQIRVYKKSGIRNSYMTDERVTALEKIGMVWDVLDYIWEEYYASAVTYHRKHGDLNVPVKYVDDNGIKLGQWLNNLRSSRNGTNRSYREMTDEQIARLDALGMIWENKYDRQWNEAFRALCEYYKNTNSFDVSVSYKTDSGIPLGKWVRRQRDFYEQRRLSDERIKKLCDIGFTLEKTDPWEEKYQLAKAYFEEHGDLNMSAQYVVNGVWLHKWLNEQKLIAEGKRKKKHTPEQLDKLEAIGLKYGVRQNNEKWNEKYELAKAYFEEHGDLDISYSYTVDDYALGKWLSNQKTYHNNSKLSAEQEEMLNAIGIQWKSKRDTKIAESFRGGFEHLEAFIAEKGLDALTNNTVCEDGYNLGSWINNCKVKYRNDKLPKKHIQHFEKLGITLDKTDIWEERYQEVKKYFEKHNTQYIPKGTVSESGYDMYSWISDQRRFYKAGKLTLEQKKKLDDIGYPFLKPKKKRSDVD</sequence>
<keyword evidence="4" id="KW-0378">Hydrolase</keyword>
<dbReference type="PANTHER" id="PTHR33418">
    <property type="entry name" value="HELICASE-ASSOCIATED"/>
    <property type="match status" value="1"/>
</dbReference>
<gene>
    <name evidence="4" type="ordered locus">Rumal_3617</name>
</gene>
<dbReference type="AlphaFoldDB" id="E6UK61"/>
<dbReference type="GO" id="GO:0016787">
    <property type="term" value="F:hydrolase activity"/>
    <property type="evidence" value="ECO:0007669"/>
    <property type="project" value="InterPro"/>
</dbReference>
<reference evidence="5" key="1">
    <citation type="journal article" date="2011" name="J. Bacteriol.">
        <title>Complete genome of the cellulolytic ruminal bacterium Ruminococcus albus 7.</title>
        <authorList>
            <person name="Suen G."/>
            <person name="Stevenson D.M."/>
            <person name="Bruce D.C."/>
            <person name="Chertkov O."/>
            <person name="Copeland A."/>
            <person name="Cheng J.F."/>
            <person name="Detter C."/>
            <person name="Detter J.C."/>
            <person name="Goodwin L.A."/>
            <person name="Han C.S."/>
            <person name="Hauser L.J."/>
            <person name="Ivanova N.N."/>
            <person name="Kyrpides N.C."/>
            <person name="Land M.L."/>
            <person name="Lapidus A."/>
            <person name="Lucas S."/>
            <person name="Ovchinnikova G."/>
            <person name="Pitluck S."/>
            <person name="Tapia R."/>
            <person name="Woyke T."/>
            <person name="Boyum J."/>
            <person name="Mead D."/>
            <person name="Weimer P.J."/>
        </authorList>
    </citation>
    <scope>NUCLEOTIDE SEQUENCE [LARGE SCALE GENOMIC DNA]</scope>
    <source>
        <strain evidence="5">ATCC 27210 / DSM 20455 / JCM 14654 / NCDO 2250 / 7</strain>
        <plasmid evidence="5">pRUMAL01</plasmid>
    </source>
</reference>
<dbReference type="InterPro" id="IPR006935">
    <property type="entry name" value="Helicase/UvrB_N"/>
</dbReference>
<dbReference type="Proteomes" id="UP000006919">
    <property type="component" value="Plasmid pRUMAL01"/>
</dbReference>
<keyword evidence="1" id="KW-0175">Coiled coil</keyword>
<dbReference type="PROSITE" id="PS51194">
    <property type="entry name" value="HELICASE_CTER"/>
    <property type="match status" value="1"/>
</dbReference>
<dbReference type="InterPro" id="IPR005114">
    <property type="entry name" value="Helicase_assoc"/>
</dbReference>